<comment type="caution">
    <text evidence="1">The sequence shown here is derived from an EMBL/GenBank/DDBJ whole genome shotgun (WGS) entry which is preliminary data.</text>
</comment>
<dbReference type="AlphaFoldDB" id="A0A1Q8R1S6"/>
<evidence type="ECO:0000313" key="1">
    <source>
        <dbReference type="EMBL" id="OLN33547.1"/>
    </source>
</evidence>
<organism evidence="1 2">
    <name type="scientific">Desulfosporosinus metallidurans</name>
    <dbReference type="NCBI Taxonomy" id="1888891"/>
    <lineage>
        <taxon>Bacteria</taxon>
        <taxon>Bacillati</taxon>
        <taxon>Bacillota</taxon>
        <taxon>Clostridia</taxon>
        <taxon>Eubacteriales</taxon>
        <taxon>Desulfitobacteriaceae</taxon>
        <taxon>Desulfosporosinus</taxon>
    </lineage>
</organism>
<name>A0A1Q8R1S6_9FIRM</name>
<gene>
    <name evidence="1" type="ORF">DSOL_0794</name>
</gene>
<evidence type="ECO:0000313" key="2">
    <source>
        <dbReference type="Proteomes" id="UP000186102"/>
    </source>
</evidence>
<proteinExistence type="predicted"/>
<reference evidence="1 2" key="1">
    <citation type="submission" date="2016-09" db="EMBL/GenBank/DDBJ databases">
        <title>Complete genome of Desulfosporosinus sp. OL.</title>
        <authorList>
            <person name="Mardanov A."/>
            <person name="Beletsky A."/>
            <person name="Panova A."/>
            <person name="Karnachuk O."/>
            <person name="Ravin N."/>
        </authorList>
    </citation>
    <scope>NUCLEOTIDE SEQUENCE [LARGE SCALE GENOMIC DNA]</scope>
    <source>
        <strain evidence="1 2">OL</strain>
    </source>
</reference>
<keyword evidence="2" id="KW-1185">Reference proteome</keyword>
<protein>
    <submittedName>
        <fullName evidence="1">Uncharacterized protein</fullName>
    </submittedName>
</protein>
<sequence length="63" mass="7188">MRVGEAGYLRNLILSDIFFDPCDFYPLSYSFIIGVYPEFRINMGVADATLNQGMGLTQKEYLI</sequence>
<dbReference type="EMBL" id="MLBF01000003">
    <property type="protein sequence ID" value="OLN33547.1"/>
    <property type="molecule type" value="Genomic_DNA"/>
</dbReference>
<dbReference type="Proteomes" id="UP000186102">
    <property type="component" value="Unassembled WGS sequence"/>
</dbReference>
<dbReference type="STRING" id="1888891.DSOL_0794"/>
<accession>A0A1Q8R1S6</accession>